<evidence type="ECO:0000259" key="7">
    <source>
        <dbReference type="Pfam" id="PF08281"/>
    </source>
</evidence>
<dbReference type="InterPro" id="IPR013325">
    <property type="entry name" value="RNA_pol_sigma_r2"/>
</dbReference>
<reference evidence="9 10" key="1">
    <citation type="submission" date="2023-07" db="EMBL/GenBank/DDBJ databases">
        <title>Sequencing the genomes of 1000 actinobacteria strains.</title>
        <authorList>
            <person name="Klenk H.-P."/>
        </authorList>
    </citation>
    <scope>NUCLEOTIDE SEQUENCE [LARGE SCALE GENOMIC DNA]</scope>
    <source>
        <strain evidence="9 10">DSM 41600</strain>
    </source>
</reference>
<dbReference type="InterPro" id="IPR014284">
    <property type="entry name" value="RNA_pol_sigma-70_dom"/>
</dbReference>
<sequence length="333" mass="36293">MSDVAAVDRAAGVELQLEPYRAQLTGYCYRMLGSAFEAEDAVQETMVRAWRGLDRFEGRSALRSWLYRIATNVCLDMLGGSKRRARPMDLTSPATPFPATLAERPEATWIGPVPDGQVLPDGGDPAEVAAQRDAVRLAFIAALQHLAPRQRAVLILREVLAWKASEVAELLGTTVASVNSALQRARATLAASEISDSDPVRPLDPGQRALLARYVDAFERYDLDSLTALLHEDATLSMPPYELWLRGREDIRQWLLGHGIGCRGSRLVPTVANGMPAFGQYRPGGADGCYEPWALQVLEISGGRITGLNSFLDAERLFPLFGLPARLGPRGAA</sequence>
<evidence type="ECO:0000256" key="5">
    <source>
        <dbReference type="ARBA" id="ARBA00023163"/>
    </source>
</evidence>
<dbReference type="PANTHER" id="PTHR43133:SF65">
    <property type="entry name" value="ECF RNA POLYMERASE SIGMA FACTOR SIGG"/>
    <property type="match status" value="1"/>
</dbReference>
<keyword evidence="3" id="KW-0805">Transcription regulation</keyword>
<keyword evidence="5" id="KW-0804">Transcription</keyword>
<dbReference type="NCBIfam" id="NF006089">
    <property type="entry name" value="PRK08241.1"/>
    <property type="match status" value="1"/>
</dbReference>
<comment type="subunit">
    <text evidence="2">Interacts transiently with the RNA polymerase catalytic core formed by RpoA, RpoB, RpoC and RpoZ (2 alpha, 1 beta, 1 beta' and 1 omega subunit) to form the RNA polymerase holoenzyme that can initiate transcription.</text>
</comment>
<keyword evidence="10" id="KW-1185">Reference proteome</keyword>
<dbReference type="Pfam" id="PF04542">
    <property type="entry name" value="Sigma70_r2"/>
    <property type="match status" value="1"/>
</dbReference>
<dbReference type="InterPro" id="IPR014305">
    <property type="entry name" value="RNA_pol_sigma-G_actinobac"/>
</dbReference>
<dbReference type="InterPro" id="IPR039425">
    <property type="entry name" value="RNA_pol_sigma-70-like"/>
</dbReference>
<organism evidence="9 10">
    <name type="scientific">Streptomyces demainii</name>
    <dbReference type="NCBI Taxonomy" id="588122"/>
    <lineage>
        <taxon>Bacteria</taxon>
        <taxon>Bacillati</taxon>
        <taxon>Actinomycetota</taxon>
        <taxon>Actinomycetes</taxon>
        <taxon>Kitasatosporales</taxon>
        <taxon>Streptomycetaceae</taxon>
        <taxon>Streptomyces</taxon>
    </lineage>
</organism>
<evidence type="ECO:0000313" key="9">
    <source>
        <dbReference type="EMBL" id="MDP9615367.1"/>
    </source>
</evidence>
<proteinExistence type="inferred from homology"/>
<dbReference type="NCBIfam" id="TIGR02960">
    <property type="entry name" value="SigX5"/>
    <property type="match status" value="1"/>
</dbReference>
<dbReference type="Proteomes" id="UP001234880">
    <property type="component" value="Unassembled WGS sequence"/>
</dbReference>
<dbReference type="NCBIfam" id="TIGR02937">
    <property type="entry name" value="sigma70-ECF"/>
    <property type="match status" value="1"/>
</dbReference>
<comment type="caution">
    <text evidence="9">The sequence shown here is derived from an EMBL/GenBank/DDBJ whole genome shotgun (WGS) entry which is preliminary data.</text>
</comment>
<dbReference type="Gene3D" id="3.10.450.50">
    <property type="match status" value="1"/>
</dbReference>
<dbReference type="SUPFAM" id="SSF54427">
    <property type="entry name" value="NTF2-like"/>
    <property type="match status" value="1"/>
</dbReference>
<dbReference type="InterPro" id="IPR036388">
    <property type="entry name" value="WH-like_DNA-bd_sf"/>
</dbReference>
<name>A0ABT9L6J3_9ACTN</name>
<feature type="domain" description="SnoaL-like" evidence="8">
    <location>
        <begin position="212"/>
        <end position="306"/>
    </location>
</feature>
<evidence type="ECO:0000256" key="4">
    <source>
        <dbReference type="ARBA" id="ARBA00023082"/>
    </source>
</evidence>
<protein>
    <submittedName>
        <fullName evidence="9">RNA polymerase sigma-70 factor (ECF subfamily)</fullName>
    </submittedName>
</protein>
<evidence type="ECO:0000313" key="10">
    <source>
        <dbReference type="Proteomes" id="UP001234880"/>
    </source>
</evidence>
<dbReference type="InterPro" id="IPR037401">
    <property type="entry name" value="SnoaL-like"/>
</dbReference>
<evidence type="ECO:0000256" key="2">
    <source>
        <dbReference type="ARBA" id="ARBA00011344"/>
    </source>
</evidence>
<dbReference type="InterPro" id="IPR013249">
    <property type="entry name" value="RNA_pol_sigma70_r4_t2"/>
</dbReference>
<dbReference type="InterPro" id="IPR007627">
    <property type="entry name" value="RNA_pol_sigma70_r2"/>
</dbReference>
<feature type="domain" description="RNA polymerase sigma-70 region 2" evidence="6">
    <location>
        <begin position="18"/>
        <end position="83"/>
    </location>
</feature>
<evidence type="ECO:0000256" key="1">
    <source>
        <dbReference type="ARBA" id="ARBA00010641"/>
    </source>
</evidence>
<dbReference type="EMBL" id="JAURUE010000002">
    <property type="protein sequence ID" value="MDP9615367.1"/>
    <property type="molecule type" value="Genomic_DNA"/>
</dbReference>
<gene>
    <name evidence="9" type="ORF">JOF35_007705</name>
</gene>
<evidence type="ECO:0000259" key="8">
    <source>
        <dbReference type="Pfam" id="PF12680"/>
    </source>
</evidence>
<dbReference type="InterPro" id="IPR032710">
    <property type="entry name" value="NTF2-like_dom_sf"/>
</dbReference>
<dbReference type="RefSeq" id="WP_066029081.1">
    <property type="nucleotide sequence ID" value="NZ_JAURUE010000002.1"/>
</dbReference>
<comment type="similarity">
    <text evidence="1">Belongs to the sigma-70 factor family. ECF subfamily.</text>
</comment>
<dbReference type="Gene3D" id="1.10.1740.10">
    <property type="match status" value="1"/>
</dbReference>
<dbReference type="CDD" id="cd06171">
    <property type="entry name" value="Sigma70_r4"/>
    <property type="match status" value="1"/>
</dbReference>
<dbReference type="InterPro" id="IPR013324">
    <property type="entry name" value="RNA_pol_sigma_r3/r4-like"/>
</dbReference>
<keyword evidence="4" id="KW-0731">Sigma factor</keyword>
<dbReference type="Gene3D" id="1.10.10.10">
    <property type="entry name" value="Winged helix-like DNA-binding domain superfamily/Winged helix DNA-binding domain"/>
    <property type="match status" value="1"/>
</dbReference>
<dbReference type="SUPFAM" id="SSF88659">
    <property type="entry name" value="Sigma3 and sigma4 domains of RNA polymerase sigma factors"/>
    <property type="match status" value="1"/>
</dbReference>
<dbReference type="Pfam" id="PF12680">
    <property type="entry name" value="SnoaL_2"/>
    <property type="match status" value="1"/>
</dbReference>
<dbReference type="SUPFAM" id="SSF88946">
    <property type="entry name" value="Sigma2 domain of RNA polymerase sigma factors"/>
    <property type="match status" value="1"/>
</dbReference>
<evidence type="ECO:0000256" key="3">
    <source>
        <dbReference type="ARBA" id="ARBA00023015"/>
    </source>
</evidence>
<accession>A0ABT9L6J3</accession>
<dbReference type="PANTHER" id="PTHR43133">
    <property type="entry name" value="RNA POLYMERASE ECF-TYPE SIGMA FACTO"/>
    <property type="match status" value="1"/>
</dbReference>
<evidence type="ECO:0000259" key="6">
    <source>
        <dbReference type="Pfam" id="PF04542"/>
    </source>
</evidence>
<dbReference type="Pfam" id="PF08281">
    <property type="entry name" value="Sigma70_r4_2"/>
    <property type="match status" value="1"/>
</dbReference>
<feature type="domain" description="RNA polymerase sigma factor 70 region 4 type 2" evidence="7">
    <location>
        <begin position="137"/>
        <end position="189"/>
    </location>
</feature>